<dbReference type="EMBL" id="JACHJP010000008">
    <property type="protein sequence ID" value="MBB4919099.1"/>
    <property type="molecule type" value="Genomic_DNA"/>
</dbReference>
<accession>A0A7W7QT53</accession>
<protein>
    <submittedName>
        <fullName evidence="1">DnaJ-class molecular chaperone</fullName>
    </submittedName>
</protein>
<evidence type="ECO:0000313" key="1">
    <source>
        <dbReference type="EMBL" id="MBB4919099.1"/>
    </source>
</evidence>
<reference evidence="1 2" key="1">
    <citation type="submission" date="2020-08" db="EMBL/GenBank/DDBJ databases">
        <title>Genomic Encyclopedia of Type Strains, Phase III (KMG-III): the genomes of soil and plant-associated and newly described type strains.</title>
        <authorList>
            <person name="Whitman W."/>
        </authorList>
    </citation>
    <scope>NUCLEOTIDE SEQUENCE [LARGE SCALE GENOMIC DNA]</scope>
    <source>
        <strain evidence="1 2">CECT 8840</strain>
    </source>
</reference>
<proteinExistence type="predicted"/>
<comment type="caution">
    <text evidence="1">The sequence shown here is derived from an EMBL/GenBank/DDBJ whole genome shotgun (WGS) entry which is preliminary data.</text>
</comment>
<dbReference type="AlphaFoldDB" id="A0A7W7QT53"/>
<evidence type="ECO:0000313" key="2">
    <source>
        <dbReference type="Proteomes" id="UP000552644"/>
    </source>
</evidence>
<sequence length="46" mass="4907">MGPEPPDEPVTPAEIPSRWWRCCTCGGTGSDSYGTTCEHCDGLGFC</sequence>
<organism evidence="1 2">
    <name type="scientific">Streptosporangium saharense</name>
    <dbReference type="NCBI Taxonomy" id="1706840"/>
    <lineage>
        <taxon>Bacteria</taxon>
        <taxon>Bacillati</taxon>
        <taxon>Actinomycetota</taxon>
        <taxon>Actinomycetes</taxon>
        <taxon>Streptosporangiales</taxon>
        <taxon>Streptosporangiaceae</taxon>
        <taxon>Streptosporangium</taxon>
    </lineage>
</organism>
<dbReference type="RefSeq" id="WP_184720966.1">
    <property type="nucleotide sequence ID" value="NZ_JACHJP010000008.1"/>
</dbReference>
<keyword evidence="2" id="KW-1185">Reference proteome</keyword>
<gene>
    <name evidence="1" type="ORF">FHS44_006235</name>
</gene>
<name>A0A7W7QT53_9ACTN</name>
<dbReference type="Proteomes" id="UP000552644">
    <property type="component" value="Unassembled WGS sequence"/>
</dbReference>